<gene>
    <name evidence="2" type="ORF">C8D91_1372</name>
</gene>
<dbReference type="InterPro" id="IPR011990">
    <property type="entry name" value="TPR-like_helical_dom_sf"/>
</dbReference>
<name>A0A4R6XQC5_9GAMM</name>
<protein>
    <recommendedName>
        <fullName evidence="4">Sel1 repeat-containing protein</fullName>
    </recommendedName>
</protein>
<accession>A0A4R6XQC5</accession>
<evidence type="ECO:0000313" key="3">
    <source>
        <dbReference type="Proteomes" id="UP000295724"/>
    </source>
</evidence>
<feature type="signal peptide" evidence="1">
    <location>
        <begin position="1"/>
        <end position="17"/>
    </location>
</feature>
<proteinExistence type="predicted"/>
<organism evidence="2 3">
    <name type="scientific">Marinicella litoralis</name>
    <dbReference type="NCBI Taxonomy" id="644220"/>
    <lineage>
        <taxon>Bacteria</taxon>
        <taxon>Pseudomonadati</taxon>
        <taxon>Pseudomonadota</taxon>
        <taxon>Gammaproteobacteria</taxon>
        <taxon>Lysobacterales</taxon>
        <taxon>Marinicellaceae</taxon>
        <taxon>Marinicella</taxon>
    </lineage>
</organism>
<keyword evidence="1" id="KW-0732">Signal</keyword>
<evidence type="ECO:0008006" key="4">
    <source>
        <dbReference type="Google" id="ProtNLM"/>
    </source>
</evidence>
<evidence type="ECO:0000256" key="1">
    <source>
        <dbReference type="SAM" id="SignalP"/>
    </source>
</evidence>
<keyword evidence="3" id="KW-1185">Reference proteome</keyword>
<dbReference type="AlphaFoldDB" id="A0A4R6XQC5"/>
<comment type="caution">
    <text evidence="2">The sequence shown here is derived from an EMBL/GenBank/DDBJ whole genome shotgun (WGS) entry which is preliminary data.</text>
</comment>
<feature type="chain" id="PRO_5020321647" description="Sel1 repeat-containing protein" evidence="1">
    <location>
        <begin position="18"/>
        <end position="218"/>
    </location>
</feature>
<dbReference type="Gene3D" id="1.25.40.10">
    <property type="entry name" value="Tetratricopeptide repeat domain"/>
    <property type="match status" value="1"/>
</dbReference>
<dbReference type="EMBL" id="SNZB01000003">
    <property type="protein sequence ID" value="TDR20400.1"/>
    <property type="molecule type" value="Genomic_DNA"/>
</dbReference>
<dbReference type="RefSeq" id="WP_143751543.1">
    <property type="nucleotide sequence ID" value="NZ_NIHB01000001.1"/>
</dbReference>
<sequence length="218" mass="24650">MKFIYCIILICSLTSVAADSRLHFNHMGDIVKPDFEHIRLGLEDSKKGKDESALKRFKAAARYGNYYAITLISVNYINQKDFVNALAWLKLIDLSRSEQKDLISDTMNLLAKKLSPQQSANANQIHQELVATYGHEAALAYRESWKNRLQFTGSKIRGRVPDNLTIVLEADGSIDRTASISVTGHEIKAQLDQFVYEYSFDIPLGQVILEPVEMLDQP</sequence>
<reference evidence="2 3" key="1">
    <citation type="submission" date="2019-03" db="EMBL/GenBank/DDBJ databases">
        <title>Genomic Encyclopedia of Type Strains, Phase IV (KMG-IV): sequencing the most valuable type-strain genomes for metagenomic binning, comparative biology and taxonomic classification.</title>
        <authorList>
            <person name="Goeker M."/>
        </authorList>
    </citation>
    <scope>NUCLEOTIDE SEQUENCE [LARGE SCALE GENOMIC DNA]</scope>
    <source>
        <strain evidence="2 3">DSM 25488</strain>
    </source>
</reference>
<dbReference type="Proteomes" id="UP000295724">
    <property type="component" value="Unassembled WGS sequence"/>
</dbReference>
<evidence type="ECO:0000313" key="2">
    <source>
        <dbReference type="EMBL" id="TDR20400.1"/>
    </source>
</evidence>
<dbReference type="OrthoDB" id="6197712at2"/>
<dbReference type="SUPFAM" id="SSF81901">
    <property type="entry name" value="HCP-like"/>
    <property type="match status" value="1"/>
</dbReference>